<comment type="similarity">
    <text evidence="1">Belongs to the thymidine kinase family.</text>
</comment>
<reference evidence="8" key="1">
    <citation type="submission" date="2018-05" db="EMBL/GenBank/DDBJ databases">
        <authorList>
            <person name="Lanie J.A."/>
            <person name="Ng W.-L."/>
            <person name="Kazmierczak K.M."/>
            <person name="Andrzejewski T.M."/>
            <person name="Davidsen T.M."/>
            <person name="Wayne K.J."/>
            <person name="Tettelin H."/>
            <person name="Glass J.I."/>
            <person name="Rusch D."/>
            <person name="Podicherti R."/>
            <person name="Tsui H.-C.T."/>
            <person name="Winkler M.E."/>
        </authorList>
    </citation>
    <scope>NUCLEOTIDE SEQUENCE</scope>
</reference>
<dbReference type="GO" id="GO:0046104">
    <property type="term" value="P:thymidine metabolic process"/>
    <property type="evidence" value="ECO:0007669"/>
    <property type="project" value="TreeGrafter"/>
</dbReference>
<dbReference type="SUPFAM" id="SSF52540">
    <property type="entry name" value="P-loop containing nucleoside triphosphate hydrolases"/>
    <property type="match status" value="1"/>
</dbReference>
<keyword evidence="5" id="KW-0547">Nucleotide-binding</keyword>
<dbReference type="NCBIfam" id="NF003296">
    <property type="entry name" value="PRK04296.1-1"/>
    <property type="match status" value="1"/>
</dbReference>
<dbReference type="Pfam" id="PF00265">
    <property type="entry name" value="TK"/>
    <property type="match status" value="1"/>
</dbReference>
<organism evidence="8">
    <name type="scientific">marine metagenome</name>
    <dbReference type="NCBI Taxonomy" id="408172"/>
    <lineage>
        <taxon>unclassified sequences</taxon>
        <taxon>metagenomes</taxon>
        <taxon>ecological metagenomes</taxon>
    </lineage>
</organism>
<accession>A0A381ZSI7</accession>
<evidence type="ECO:0000256" key="2">
    <source>
        <dbReference type="ARBA" id="ARBA00012118"/>
    </source>
</evidence>
<keyword evidence="3" id="KW-0237">DNA synthesis</keyword>
<dbReference type="PROSITE" id="PS00603">
    <property type="entry name" value="TK_CELLULAR_TYPE"/>
    <property type="match status" value="1"/>
</dbReference>
<dbReference type="HAMAP" id="MF_00124">
    <property type="entry name" value="Thymidine_kinase"/>
    <property type="match status" value="1"/>
</dbReference>
<name>A0A381ZSI7_9ZZZZ</name>
<dbReference type="Gene3D" id="3.40.50.300">
    <property type="entry name" value="P-loop containing nucleotide triphosphate hydrolases"/>
    <property type="match status" value="1"/>
</dbReference>
<dbReference type="GO" id="GO:0071897">
    <property type="term" value="P:DNA biosynthetic process"/>
    <property type="evidence" value="ECO:0007669"/>
    <property type="project" value="UniProtKB-KW"/>
</dbReference>
<dbReference type="EMBL" id="UINC01022484">
    <property type="protein sequence ID" value="SVA92196.1"/>
    <property type="molecule type" value="Genomic_DNA"/>
</dbReference>
<keyword evidence="4" id="KW-0808">Transferase</keyword>
<dbReference type="PIRSF" id="PIRSF035805">
    <property type="entry name" value="TK_cell"/>
    <property type="match status" value="1"/>
</dbReference>
<dbReference type="InterPro" id="IPR027417">
    <property type="entry name" value="P-loop_NTPase"/>
</dbReference>
<dbReference type="PANTHER" id="PTHR11441">
    <property type="entry name" value="THYMIDINE KINASE"/>
    <property type="match status" value="1"/>
</dbReference>
<dbReference type="GO" id="GO:0004797">
    <property type="term" value="F:thymidine kinase activity"/>
    <property type="evidence" value="ECO:0007669"/>
    <property type="project" value="UniProtKB-EC"/>
</dbReference>
<evidence type="ECO:0000256" key="7">
    <source>
        <dbReference type="ARBA" id="ARBA00022840"/>
    </source>
</evidence>
<dbReference type="AlphaFoldDB" id="A0A381ZSI7"/>
<keyword evidence="6" id="KW-0418">Kinase</keyword>
<dbReference type="GO" id="GO:0005524">
    <property type="term" value="F:ATP binding"/>
    <property type="evidence" value="ECO:0007669"/>
    <property type="project" value="UniProtKB-KW"/>
</dbReference>
<sequence length="188" mass="21279">MSPKSSEPGWIEVICGCMFSGKTEELIRRLRRAQIARMQTTIFKPHIDGRYSENHIVSHNNMKLESHLVKDVHEILNLADGAEVVGIDEVQFFHDDIINVCKSLAKNKKRVIAAGLDTDYCGIPFGPMPALMCEADYLDKLRAICVRCGKPASYTQRKTEETEQIIVGETDIYEARCRNCYVSPEEIT</sequence>
<dbReference type="InterPro" id="IPR020633">
    <property type="entry name" value="Thymidine_kinase_CS"/>
</dbReference>
<dbReference type="GO" id="GO:0005829">
    <property type="term" value="C:cytosol"/>
    <property type="evidence" value="ECO:0007669"/>
    <property type="project" value="TreeGrafter"/>
</dbReference>
<evidence type="ECO:0000313" key="8">
    <source>
        <dbReference type="EMBL" id="SVA92196.1"/>
    </source>
</evidence>
<dbReference type="Gene3D" id="3.30.60.20">
    <property type="match status" value="1"/>
</dbReference>
<protein>
    <recommendedName>
        <fullName evidence="2">thymidine kinase</fullName>
        <ecNumber evidence="2">2.7.1.21</ecNumber>
    </recommendedName>
</protein>
<dbReference type="SUPFAM" id="SSF57716">
    <property type="entry name" value="Glucocorticoid receptor-like (DNA-binding domain)"/>
    <property type="match status" value="1"/>
</dbReference>
<dbReference type="InterPro" id="IPR001267">
    <property type="entry name" value="Thymidine_kinase"/>
</dbReference>
<evidence type="ECO:0000256" key="6">
    <source>
        <dbReference type="ARBA" id="ARBA00022777"/>
    </source>
</evidence>
<evidence type="ECO:0000256" key="1">
    <source>
        <dbReference type="ARBA" id="ARBA00007587"/>
    </source>
</evidence>
<evidence type="ECO:0000256" key="3">
    <source>
        <dbReference type="ARBA" id="ARBA00022634"/>
    </source>
</evidence>
<evidence type="ECO:0000256" key="4">
    <source>
        <dbReference type="ARBA" id="ARBA00022679"/>
    </source>
</evidence>
<keyword evidence="7" id="KW-0067">ATP-binding</keyword>
<dbReference type="PANTHER" id="PTHR11441:SF0">
    <property type="entry name" value="THYMIDINE KINASE, CYTOSOLIC"/>
    <property type="match status" value="1"/>
</dbReference>
<dbReference type="EC" id="2.7.1.21" evidence="2"/>
<proteinExistence type="inferred from homology"/>
<gene>
    <name evidence="8" type="ORF">METZ01_LOCUS145050</name>
</gene>
<evidence type="ECO:0000256" key="5">
    <source>
        <dbReference type="ARBA" id="ARBA00022741"/>
    </source>
</evidence>